<feature type="compositionally biased region" description="Basic and acidic residues" evidence="1">
    <location>
        <begin position="331"/>
        <end position="350"/>
    </location>
</feature>
<keyword evidence="4" id="KW-1185">Reference proteome</keyword>
<feature type="region of interest" description="Disordered" evidence="1">
    <location>
        <begin position="310"/>
        <end position="460"/>
    </location>
</feature>
<evidence type="ECO:0000256" key="2">
    <source>
        <dbReference type="SAM" id="SignalP"/>
    </source>
</evidence>
<feature type="compositionally biased region" description="Gly residues" evidence="1">
    <location>
        <begin position="424"/>
        <end position="433"/>
    </location>
</feature>
<comment type="caution">
    <text evidence="3">The sequence shown here is derived from an EMBL/GenBank/DDBJ whole genome shotgun (WGS) entry which is preliminary data.</text>
</comment>
<evidence type="ECO:0000313" key="3">
    <source>
        <dbReference type="EMBL" id="MEQ1409545.1"/>
    </source>
</evidence>
<dbReference type="RefSeq" id="WP_348864822.1">
    <property type="nucleotide sequence ID" value="NZ_JBEAAL010000047.1"/>
</dbReference>
<feature type="compositionally biased region" description="Basic and acidic residues" evidence="1">
    <location>
        <begin position="367"/>
        <end position="387"/>
    </location>
</feature>
<keyword evidence="2" id="KW-0732">Signal</keyword>
<dbReference type="PANTHER" id="PTHR40269">
    <property type="entry name" value="OUTER MEMBRANE PROTEIN-RELATED"/>
    <property type="match status" value="1"/>
</dbReference>
<dbReference type="PANTHER" id="PTHR40269:SF1">
    <property type="entry name" value="OUTER MEMBRANE PROTEIN"/>
    <property type="match status" value="1"/>
</dbReference>
<dbReference type="InterPro" id="IPR021728">
    <property type="entry name" value="DUF3300"/>
</dbReference>
<accession>A0ABV0MCH4</accession>
<dbReference type="Pfam" id="PF11737">
    <property type="entry name" value="DUF3300"/>
    <property type="match status" value="1"/>
</dbReference>
<reference evidence="3 4" key="1">
    <citation type="submission" date="2024-05" db="EMBL/GenBank/DDBJ databases">
        <title>Neorhizobium sp. Rsf11, a plant growth promoting and heavy metal resistant PAH-degrader.</title>
        <authorList>
            <person name="Golubev S.N."/>
            <person name="Muratova A.Y."/>
            <person name="Markelova M.I."/>
        </authorList>
    </citation>
    <scope>NUCLEOTIDE SEQUENCE [LARGE SCALE GENOMIC DNA]</scope>
    <source>
        <strain evidence="3 4">Rsf11</strain>
    </source>
</reference>
<protein>
    <submittedName>
        <fullName evidence="3">DUF3300 domain-containing protein</fullName>
    </submittedName>
</protein>
<evidence type="ECO:0000256" key="1">
    <source>
        <dbReference type="SAM" id="MobiDB-lite"/>
    </source>
</evidence>
<feature type="signal peptide" evidence="2">
    <location>
        <begin position="1"/>
        <end position="21"/>
    </location>
</feature>
<organism evidence="3 4">
    <name type="scientific">Neorhizobium phenanthreniclasticum</name>
    <dbReference type="NCBI Taxonomy" id="3157917"/>
    <lineage>
        <taxon>Bacteria</taxon>
        <taxon>Pseudomonadati</taxon>
        <taxon>Pseudomonadota</taxon>
        <taxon>Alphaproteobacteria</taxon>
        <taxon>Hyphomicrobiales</taxon>
        <taxon>Rhizobiaceae</taxon>
        <taxon>Rhizobium/Agrobacterium group</taxon>
        <taxon>Neorhizobium</taxon>
    </lineage>
</organism>
<feature type="compositionally biased region" description="Basic and acidic residues" evidence="1">
    <location>
        <begin position="315"/>
        <end position="324"/>
    </location>
</feature>
<evidence type="ECO:0000313" key="4">
    <source>
        <dbReference type="Proteomes" id="UP001496627"/>
    </source>
</evidence>
<feature type="chain" id="PRO_5045492473" evidence="2">
    <location>
        <begin position="22"/>
        <end position="460"/>
    </location>
</feature>
<dbReference type="Proteomes" id="UP001496627">
    <property type="component" value="Unassembled WGS sequence"/>
</dbReference>
<dbReference type="EMBL" id="JBEAAL010000047">
    <property type="protein sequence ID" value="MEQ1409545.1"/>
    <property type="molecule type" value="Genomic_DNA"/>
</dbReference>
<feature type="compositionally biased region" description="Basic residues" evidence="1">
    <location>
        <begin position="388"/>
        <end position="402"/>
    </location>
</feature>
<gene>
    <name evidence="3" type="ORF">ABK249_32085</name>
</gene>
<proteinExistence type="predicted"/>
<sequence length="460" mass="50542">MNINPSSIVKRSTFAATVVLAAASIAVPQWPSTVSAQSTTTAAQSSPADQPDPLSEDELEVLVARIALYPDELLALISSASLYPLQIVEASRFLENHAKDSNLKPKESWDGSIVSLLNYPEIVRIMADDLDWTQSFGDAVAYQQKDVLVAIQALRDKAVAADIIKTDDKIKVVQENDNVVIQAADPEKIYVPQYEPAMLYEPDYQPVPLSYYPDPYPNYWYPTATFFAGAVTGAIFASVVDWDNWGVWGGRFDGGDIDIDCNRCMNDIDVNRRLNFNDIDWKNVDRSKINFDKNQFANLDRTSIKNGIEANGGKNLRDRAKDVRQGSATNLRERKTALKDIRANKIDSSRRPGGGAVANRNPPRPVARPDTRRADAGRSAGKIERKVGKPRPAAKRDNRPRHPSGLGEVRHGKVAKVHSQRGGQALGGGLHGGGRPHREFHAGGGSRPAMHRGGGGHRRR</sequence>
<name>A0ABV0MCH4_9HYPH</name>